<dbReference type="eggNOG" id="ENOG5032T2K">
    <property type="taxonomic scope" value="Bacteria"/>
</dbReference>
<dbReference type="InterPro" id="IPR009560">
    <property type="entry name" value="DUF1176"/>
</dbReference>
<dbReference type="OrthoDB" id="7863791at2"/>
<dbReference type="AlphaFoldDB" id="A0A084UBD6"/>
<protein>
    <recommendedName>
        <fullName evidence="4">DUF1176 domain-containing protein</fullName>
    </recommendedName>
</protein>
<dbReference type="Proteomes" id="UP000053675">
    <property type="component" value="Unassembled WGS sequence"/>
</dbReference>
<comment type="caution">
    <text evidence="2">The sequence shown here is derived from an EMBL/GenBank/DDBJ whole genome shotgun (WGS) entry which is preliminary data.</text>
</comment>
<dbReference type="EMBL" id="JMQM01000001">
    <property type="protein sequence ID" value="KFB10272.1"/>
    <property type="molecule type" value="Genomic_DNA"/>
</dbReference>
<reference evidence="2 3" key="1">
    <citation type="submission" date="2014-05" db="EMBL/GenBank/DDBJ databases">
        <title>Draft Genome Sequence of Nitratireductor basaltis Strain UMTGB225, A Marine Bacterium Isolated from Green Barrel Tunicate.</title>
        <authorList>
            <person name="Gan H.Y."/>
        </authorList>
    </citation>
    <scope>NUCLEOTIDE SEQUENCE [LARGE SCALE GENOMIC DNA]</scope>
    <source>
        <strain evidence="2 3">UMTGB225</strain>
    </source>
</reference>
<gene>
    <name evidence="2" type="ORF">EL18_01303</name>
</gene>
<proteinExistence type="predicted"/>
<keyword evidence="1" id="KW-0732">Signal</keyword>
<sequence length="340" mass="37729">MKRLCLSLASLAVVSVAHAQTPPFLDNRSTPQTLVESLYNAINRREYSRAFSYFETPPAADFQTYAQGFEGTERVDLHTGKAVIAEKDGTRIYHLPAAIAAHQEDGSSRLFAGCYEIAAASEGENFQPLRITSTQFTTSDAEVLEGAVPEDCAVEGEVVETDSLAQSARDVFTTVYGEACLRAREEGLVEPDEYTISYILPYDSADQPKREKRLFRFFCDRGAYNETHVYLAESELGGVVPLRFASPDIVVDYENGDPEGEVEEIRITGYGAQDMMVNSEFDPQEQTITTFAKWRGLGDASSSGIWLFREGEFHLVQYSVDASYDGESNPELLLDYFTGP</sequence>
<keyword evidence="3" id="KW-1185">Reference proteome</keyword>
<evidence type="ECO:0000313" key="3">
    <source>
        <dbReference type="Proteomes" id="UP000053675"/>
    </source>
</evidence>
<feature type="chain" id="PRO_5001783125" description="DUF1176 domain-containing protein" evidence="1">
    <location>
        <begin position="20"/>
        <end position="340"/>
    </location>
</feature>
<dbReference type="Pfam" id="PF06674">
    <property type="entry name" value="DUF1176"/>
    <property type="match status" value="1"/>
</dbReference>
<accession>A0A084UBD6</accession>
<organism evidence="2 3">
    <name type="scientific">Nitratireductor basaltis</name>
    <dbReference type="NCBI Taxonomy" id="472175"/>
    <lineage>
        <taxon>Bacteria</taxon>
        <taxon>Pseudomonadati</taxon>
        <taxon>Pseudomonadota</taxon>
        <taxon>Alphaproteobacteria</taxon>
        <taxon>Hyphomicrobiales</taxon>
        <taxon>Phyllobacteriaceae</taxon>
        <taxon>Nitratireductor</taxon>
    </lineage>
</organism>
<name>A0A084UBD6_9HYPH</name>
<dbReference type="RefSeq" id="WP_036480922.1">
    <property type="nucleotide sequence ID" value="NZ_JMQM01000001.1"/>
</dbReference>
<evidence type="ECO:0000313" key="2">
    <source>
        <dbReference type="EMBL" id="KFB10272.1"/>
    </source>
</evidence>
<evidence type="ECO:0008006" key="4">
    <source>
        <dbReference type="Google" id="ProtNLM"/>
    </source>
</evidence>
<evidence type="ECO:0000256" key="1">
    <source>
        <dbReference type="SAM" id="SignalP"/>
    </source>
</evidence>
<feature type="signal peptide" evidence="1">
    <location>
        <begin position="1"/>
        <end position="19"/>
    </location>
</feature>
<dbReference type="PATRIC" id="fig|472175.3.peg.1316"/>